<organism evidence="1">
    <name type="scientific">viral metagenome</name>
    <dbReference type="NCBI Taxonomy" id="1070528"/>
    <lineage>
        <taxon>unclassified sequences</taxon>
        <taxon>metagenomes</taxon>
        <taxon>organismal metagenomes</taxon>
    </lineage>
</organism>
<dbReference type="AlphaFoldDB" id="A0A2V0RNP1"/>
<name>A0A2V0RNP1_9ZZZZ</name>
<proteinExistence type="predicted"/>
<reference evidence="1" key="1">
    <citation type="submission" date="2017-04" db="EMBL/GenBank/DDBJ databases">
        <title>Unveiling RNA virosphere associated with marine microorganisms.</title>
        <authorList>
            <person name="Urayama S."/>
            <person name="Takaki Y."/>
            <person name="Nishi S."/>
            <person name="Yoshida Y."/>
            <person name="Deguchi S."/>
            <person name="Takai K."/>
            <person name="Nunoura T."/>
        </authorList>
    </citation>
    <scope>NUCLEOTIDE SEQUENCE</scope>
</reference>
<protein>
    <submittedName>
        <fullName evidence="1">VP7</fullName>
    </submittedName>
</protein>
<dbReference type="EMBL" id="BDQE01000152">
    <property type="protein sequence ID" value="GBH22890.1"/>
    <property type="molecule type" value="Genomic_RNA"/>
</dbReference>
<accession>A0A2V0RNP1</accession>
<comment type="caution">
    <text evidence="1">The sequence shown here is derived from an EMBL/GenBank/DDBJ whole genome shotgun (WGS) entry which is preliminary data.</text>
</comment>
<sequence>MLNRKLTSTKLRSFQCGIVVSEGDKRSNVDPTRILLRKVNANVFHVSENDIQIVANRYGMTREEVMDYISSVCQTPFLKGNGIEFHPSAPDPEYQDLYMGYSGKLPSRLSMNTIPTLFGIHVPKRTTLPEVFPGTAFRRRTKLPQCALMCHEFLINNPDIINTDFSYSKKHKNNTEFLSIVDVNEMLDSMDDQIIFSDGRRSRFRACTYHPEAVTVFRAIVLSAGTGKTTLAKRYPDCVDIDDVFSRYSDDRTTIQELVREEAWDALSELQTDMLVRYLEEFPSEIEKTFLIHHCNQFKPRLSPIILGVYKCTKTELMDEIKKRILNRHSEDDDSSLVLPSKPDYILGGRRGSYSVPVKIAMLKRYGTDLRYYVDGAEPGMFPGYTLPEGFSVHAFSGPAAATYGAFSHANVAVETLEHKGKKYAVVKNDDLRTAGKGNVTDHFITALEHLIIEKHDIIEFDNSWVGNSWKTVPDHVGVIWSKQTSTPSHVPHQAMLSRQSEVPDGTFQIINDQVRSFKSFVNELCDAIVKMKELGFSPIHVWLQGKLVVPDDMDAGSRPMKRSFRNQMDAIYEELDLRSSTKYPDVPVYVPKERGVKSNISETMRLNWDTTNVIPQEREDIAKEVSSLIHMRPYVLPSNRFHGMGSVVTSCHAVFGLGRSVREVTEQAVYKLKHGTSTSGHLLASCLAHFQHMIWYVYEVFVNSVEKRSIYLFPFDEPEGGEYHTKADYEYTLRLLEKMVEEKPIPHYAKLHVGLLSSLFSQYDS</sequence>
<evidence type="ECO:0000313" key="1">
    <source>
        <dbReference type="EMBL" id="GBH22890.1"/>
    </source>
</evidence>